<evidence type="ECO:0000313" key="4">
    <source>
        <dbReference type="EnsemblMetazoa" id="XP_019773651.1"/>
    </source>
</evidence>
<protein>
    <submittedName>
        <fullName evidence="4">Uncharacterized protein</fullName>
    </submittedName>
</protein>
<dbReference type="EnsemblMetazoa" id="XM_019918092.1">
    <property type="protein sequence ID" value="XP_019773651.1"/>
    <property type="gene ID" value="LOC109546924"/>
</dbReference>
<feature type="repeat" description="ANK" evidence="3">
    <location>
        <begin position="244"/>
        <end position="276"/>
    </location>
</feature>
<feature type="repeat" description="ANK" evidence="3">
    <location>
        <begin position="16"/>
        <end position="49"/>
    </location>
</feature>
<dbReference type="PANTHER" id="PTHR24123">
    <property type="entry name" value="ANKYRIN REPEAT-CONTAINING"/>
    <property type="match status" value="1"/>
</dbReference>
<keyword evidence="2 3" id="KW-0040">ANK repeat</keyword>
<evidence type="ECO:0000313" key="5">
    <source>
        <dbReference type="Proteomes" id="UP000019118"/>
    </source>
</evidence>
<dbReference type="PANTHER" id="PTHR24123:SF33">
    <property type="entry name" value="PROTEIN HOS4"/>
    <property type="match status" value="1"/>
</dbReference>
<evidence type="ECO:0000256" key="2">
    <source>
        <dbReference type="ARBA" id="ARBA00023043"/>
    </source>
</evidence>
<dbReference type="InterPro" id="IPR002110">
    <property type="entry name" value="Ankyrin_rpt"/>
</dbReference>
<dbReference type="InterPro" id="IPR036770">
    <property type="entry name" value="Ankyrin_rpt-contain_sf"/>
</dbReference>
<accession>A0AAR5QKC8</accession>
<keyword evidence="1" id="KW-0677">Repeat</keyword>
<dbReference type="Proteomes" id="UP000019118">
    <property type="component" value="Unassembled WGS sequence"/>
</dbReference>
<dbReference type="AlphaFoldDB" id="A0AAR5QKC8"/>
<feature type="repeat" description="ANK" evidence="3">
    <location>
        <begin position="178"/>
        <end position="210"/>
    </location>
</feature>
<dbReference type="Pfam" id="PF00023">
    <property type="entry name" value="Ank"/>
    <property type="match status" value="1"/>
</dbReference>
<dbReference type="InterPro" id="IPR051165">
    <property type="entry name" value="Multifunctional_ANK_Repeat"/>
</dbReference>
<evidence type="ECO:0000256" key="3">
    <source>
        <dbReference type="PROSITE-ProRule" id="PRU00023"/>
    </source>
</evidence>
<reference evidence="5" key="1">
    <citation type="journal article" date="2013" name="Genome Biol.">
        <title>Draft genome of the mountain pine beetle, Dendroctonus ponderosae Hopkins, a major forest pest.</title>
        <authorList>
            <person name="Keeling C.I."/>
            <person name="Yuen M.M."/>
            <person name="Liao N.Y."/>
            <person name="Docking T.R."/>
            <person name="Chan S.K."/>
            <person name="Taylor G.A."/>
            <person name="Palmquist D.L."/>
            <person name="Jackman S.D."/>
            <person name="Nguyen A."/>
            <person name="Li M."/>
            <person name="Henderson H."/>
            <person name="Janes J.K."/>
            <person name="Zhao Y."/>
            <person name="Pandoh P."/>
            <person name="Moore R."/>
            <person name="Sperling F.A."/>
            <person name="Huber D.P."/>
            <person name="Birol I."/>
            <person name="Jones S.J."/>
            <person name="Bohlmann J."/>
        </authorList>
    </citation>
    <scope>NUCLEOTIDE SEQUENCE</scope>
</reference>
<evidence type="ECO:0000256" key="1">
    <source>
        <dbReference type="ARBA" id="ARBA00022737"/>
    </source>
</evidence>
<dbReference type="SMART" id="SM00248">
    <property type="entry name" value="ANK"/>
    <property type="match status" value="9"/>
</dbReference>
<dbReference type="PROSITE" id="PS50297">
    <property type="entry name" value="ANK_REP_REGION"/>
    <property type="match status" value="7"/>
</dbReference>
<dbReference type="SUPFAM" id="SSF48403">
    <property type="entry name" value="Ankyrin repeat"/>
    <property type="match status" value="1"/>
</dbReference>
<organism evidence="4 5">
    <name type="scientific">Dendroctonus ponderosae</name>
    <name type="common">Mountain pine beetle</name>
    <dbReference type="NCBI Taxonomy" id="77166"/>
    <lineage>
        <taxon>Eukaryota</taxon>
        <taxon>Metazoa</taxon>
        <taxon>Ecdysozoa</taxon>
        <taxon>Arthropoda</taxon>
        <taxon>Hexapoda</taxon>
        <taxon>Insecta</taxon>
        <taxon>Pterygota</taxon>
        <taxon>Neoptera</taxon>
        <taxon>Endopterygota</taxon>
        <taxon>Coleoptera</taxon>
        <taxon>Polyphaga</taxon>
        <taxon>Cucujiformia</taxon>
        <taxon>Curculionidae</taxon>
        <taxon>Scolytinae</taxon>
        <taxon>Dendroctonus</taxon>
    </lineage>
</organism>
<sequence>MRRISKNANIDLRNFDNATPLHLAAGKKKNGDAVALLLEQGAAVDLVTYNGDLPLHTAAASGKEQTVRLLYRKGNTKTTSKVLVLKALPDVASARSPIIKIPINQYGKMDINDIRISPLLSVADSPDLVVYLLSRGAHIKIRNNLGETLLHLAVQARNTELVNFYLEYGLSANDKTLRGDTPLTYAVQSGFVEIMDLLLEYGADYKTTNPFNKNLVHLALAKNQREACRRLVTLDINLNQLDRNGISPLHSAAGRNYCDIIKILIENNANIDIRKNATPLHMAADREECGDAVAVLLEQGAAVDVVTYNGDLPLHKAAASGNKQAVKLLHRKDFQIRKNRCGPTPLMMAEAFAKTINGVLN</sequence>
<feature type="repeat" description="ANK" evidence="3">
    <location>
        <begin position="309"/>
        <end position="329"/>
    </location>
</feature>
<feature type="repeat" description="ANK" evidence="3">
    <location>
        <begin position="145"/>
        <end position="177"/>
    </location>
</feature>
<name>A0AAR5QKC8_DENPD</name>
<feature type="repeat" description="ANK" evidence="3">
    <location>
        <begin position="50"/>
        <end position="74"/>
    </location>
</feature>
<reference evidence="4" key="2">
    <citation type="submission" date="2024-08" db="UniProtKB">
        <authorList>
            <consortium name="EnsemblMetazoa"/>
        </authorList>
    </citation>
    <scope>IDENTIFICATION</scope>
</reference>
<proteinExistence type="predicted"/>
<dbReference type="PROSITE" id="PS50088">
    <property type="entry name" value="ANK_REPEAT"/>
    <property type="match status" value="7"/>
</dbReference>
<keyword evidence="5" id="KW-1185">Reference proteome</keyword>
<dbReference type="Pfam" id="PF12796">
    <property type="entry name" value="Ank_2"/>
    <property type="match status" value="3"/>
</dbReference>
<dbReference type="Gene3D" id="1.25.40.20">
    <property type="entry name" value="Ankyrin repeat-containing domain"/>
    <property type="match status" value="3"/>
</dbReference>
<feature type="repeat" description="ANK" evidence="3">
    <location>
        <begin position="275"/>
        <end position="308"/>
    </location>
</feature>